<dbReference type="InterPro" id="IPR007321">
    <property type="entry name" value="Transposase_28"/>
</dbReference>
<feature type="compositionally biased region" description="Polar residues" evidence="1">
    <location>
        <begin position="798"/>
        <end position="811"/>
    </location>
</feature>
<evidence type="ECO:0000259" key="2">
    <source>
        <dbReference type="Pfam" id="PF04195"/>
    </source>
</evidence>
<organism evidence="3 4">
    <name type="scientific">Eragrostis curvula</name>
    <name type="common">weeping love grass</name>
    <dbReference type="NCBI Taxonomy" id="38414"/>
    <lineage>
        <taxon>Eukaryota</taxon>
        <taxon>Viridiplantae</taxon>
        <taxon>Streptophyta</taxon>
        <taxon>Embryophyta</taxon>
        <taxon>Tracheophyta</taxon>
        <taxon>Spermatophyta</taxon>
        <taxon>Magnoliopsida</taxon>
        <taxon>Liliopsida</taxon>
        <taxon>Poales</taxon>
        <taxon>Poaceae</taxon>
        <taxon>PACMAD clade</taxon>
        <taxon>Chloridoideae</taxon>
        <taxon>Eragrostideae</taxon>
        <taxon>Eragrostidinae</taxon>
        <taxon>Eragrostis</taxon>
    </lineage>
</organism>
<feature type="region of interest" description="Disordered" evidence="1">
    <location>
        <begin position="1051"/>
        <end position="1076"/>
    </location>
</feature>
<gene>
    <name evidence="3" type="ORF">EJB05_40327</name>
</gene>
<proteinExistence type="predicted"/>
<accession>A0A5J9TSC3</accession>
<dbReference type="AlphaFoldDB" id="A0A5J9TSC3"/>
<dbReference type="EMBL" id="RWGY01000032">
    <property type="protein sequence ID" value="TVU13611.1"/>
    <property type="molecule type" value="Genomic_DNA"/>
</dbReference>
<dbReference type="Pfam" id="PF04195">
    <property type="entry name" value="Transposase_28"/>
    <property type="match status" value="1"/>
</dbReference>
<evidence type="ECO:0000256" key="1">
    <source>
        <dbReference type="SAM" id="MobiDB-lite"/>
    </source>
</evidence>
<sequence>MLSLVLYIPVVIALFLLHCPAKVNKSSSKDGSEKVANAANRQTSDVAAISTPPPKGGGQVSSTAKVPKTSKDAPSKGSTGPVENTSSSSADAGRSGVSEKAKIQDKNLAIAAPVLDAPGSKAKIQEKTEDNGLEAFVEAQIQDKDVGEAAAPGCLSLRGMSELCQIAANLGSLSDRFGIQLPYEPQVQPRNIISPSARGELFLHSIFETMQEEFLPFDVTFDSVEVAEGPSLACDEVPANTFVMSAQAVEPFVAAADRIRLPQVQDELVMQGGDTLYKSLISSQVKVSFQFSLAITHAPLRQYRELSRMMLVLGSWQQCYSESGLVDIDSIRLPLQGPKQIPEIRLKPQSDEFVVFSSFLDAGLSFPPSSFVLRVLSLYHLQLHHLTPVAVATMSAFAWACINEGLNPEPHAFYRVYQARHTPTYDHEQRLSPCFGVVGFEAREGFLTPLGSFDPPPFDEWVKDWFYYKYLDVDFYTGKASGIWITNDLEPSQNGLISQCVDAFGTVSQRMTLRDILEECFAAGVLPLARRSWRPTSFGRNKFGLRMPVFSSITGPCMILPCASLPLIASSCFLPPSFFYSFSLHFVAFAGFNLWSPQDRVTSFLGKFSRKEWVESTRRGISVRINRFYLSFDLCLHNRPFPEDNSCERDIFPYFSVSGSSTVEMDPSLAVVTPDVESLPRNTEIPSSPGSLLVPTYSLIFEEPSPDAPSNSAVPPAVLDITCESSSLIPSEGLQGSPAVASDAVCTDGVTKKSELIDSCSLVPECSKDTFGLPKRSSFFGLLGKRKLSEVSGPGQDIASTSGTALPSTSVAVPPSQSSNLDVSSLGSLGLDVETMLSSINDDIQASSALESSARKVRFPKVELGLSNLSGDVLFRSLVAHQIKSIILARACARESQDSSGDSLLASSLQASLSAKDDSLKASSAATSDLLAEVEVSQLKISSLDNSFAKSLVLCDLVKELFQALGAKYDELLLRSLLCFMEALWDRLPRGIVKDLTRHGYKRGDALPQELVDHFDELDRLNARNTIVELPPQPVPLAIIPPDVIIISDDENSEGRQVRPSPPVGVASRTRSKSKK</sequence>
<protein>
    <recommendedName>
        <fullName evidence="2">Transposase (putative) gypsy type domain-containing protein</fullName>
    </recommendedName>
</protein>
<feature type="compositionally biased region" description="Polar residues" evidence="1">
    <location>
        <begin position="76"/>
        <end position="90"/>
    </location>
</feature>
<dbReference type="Proteomes" id="UP000324897">
    <property type="component" value="Unassembled WGS sequence"/>
</dbReference>
<name>A0A5J9TSC3_9POAL</name>
<comment type="caution">
    <text evidence="3">The sequence shown here is derived from an EMBL/GenBank/DDBJ whole genome shotgun (WGS) entry which is preliminary data.</text>
</comment>
<feature type="region of interest" description="Disordered" evidence="1">
    <location>
        <begin position="24"/>
        <end position="98"/>
    </location>
</feature>
<reference evidence="3 4" key="1">
    <citation type="journal article" date="2019" name="Sci. Rep.">
        <title>A high-quality genome of Eragrostis curvula grass provides insights into Poaceae evolution and supports new strategies to enhance forage quality.</title>
        <authorList>
            <person name="Carballo J."/>
            <person name="Santos B.A.C.M."/>
            <person name="Zappacosta D."/>
            <person name="Garbus I."/>
            <person name="Selva J.P."/>
            <person name="Gallo C.A."/>
            <person name="Diaz A."/>
            <person name="Albertini E."/>
            <person name="Caccamo M."/>
            <person name="Echenique V."/>
        </authorList>
    </citation>
    <scope>NUCLEOTIDE SEQUENCE [LARGE SCALE GENOMIC DNA]</scope>
    <source>
        <strain evidence="4">cv. Victoria</strain>
        <tissue evidence="3">Leaf</tissue>
    </source>
</reference>
<feature type="non-terminal residue" evidence="3">
    <location>
        <position position="1"/>
    </location>
</feature>
<feature type="domain" description="Transposase (putative) gypsy type" evidence="2">
    <location>
        <begin position="354"/>
        <end position="420"/>
    </location>
</feature>
<feature type="region of interest" description="Disordered" evidence="1">
    <location>
        <begin position="793"/>
        <end position="820"/>
    </location>
</feature>
<keyword evidence="4" id="KW-1185">Reference proteome</keyword>
<dbReference type="Gramene" id="TVU13611">
    <property type="protein sequence ID" value="TVU13611"/>
    <property type="gene ID" value="EJB05_40327"/>
</dbReference>
<evidence type="ECO:0000313" key="3">
    <source>
        <dbReference type="EMBL" id="TVU13611.1"/>
    </source>
</evidence>
<evidence type="ECO:0000313" key="4">
    <source>
        <dbReference type="Proteomes" id="UP000324897"/>
    </source>
</evidence>